<dbReference type="EMBL" id="JAMYJR010000042">
    <property type="protein sequence ID" value="MCO8276168.1"/>
    <property type="molecule type" value="Genomic_DNA"/>
</dbReference>
<dbReference type="NCBIfam" id="TIGR03696">
    <property type="entry name" value="Rhs_assc_core"/>
    <property type="match status" value="1"/>
</dbReference>
<reference evidence="6 7" key="1">
    <citation type="submission" date="2022-06" db="EMBL/GenBank/DDBJ databases">
        <title>New Species of the Genus Actinoplanes, ActinopZanes ferrugineus.</title>
        <authorList>
            <person name="Ding P."/>
        </authorList>
    </citation>
    <scope>NUCLEOTIDE SEQUENCE [LARGE SCALE GENOMIC DNA]</scope>
    <source>
        <strain evidence="6 7">TRM88003</strain>
    </source>
</reference>
<dbReference type="InterPro" id="IPR006530">
    <property type="entry name" value="YD"/>
</dbReference>
<keyword evidence="1" id="KW-0677">Repeat</keyword>
<feature type="domain" description="Teneurin-like YD-shell" evidence="5">
    <location>
        <begin position="278"/>
        <end position="407"/>
    </location>
</feature>
<evidence type="ECO:0000259" key="5">
    <source>
        <dbReference type="Pfam" id="PF25023"/>
    </source>
</evidence>
<feature type="domain" description="Teneurin-like YD-shell" evidence="5">
    <location>
        <begin position="743"/>
        <end position="972"/>
    </location>
</feature>
<evidence type="ECO:0000259" key="4">
    <source>
        <dbReference type="Pfam" id="PF20148"/>
    </source>
</evidence>
<name>A0ABT1DZ56_9ACTN</name>
<dbReference type="InterPro" id="IPR050708">
    <property type="entry name" value="T6SS_VgrG/RHS"/>
</dbReference>
<dbReference type="Proteomes" id="UP001523369">
    <property type="component" value="Unassembled WGS sequence"/>
</dbReference>
<evidence type="ECO:0000256" key="3">
    <source>
        <dbReference type="SAM" id="SignalP"/>
    </source>
</evidence>
<dbReference type="InterPro" id="IPR022385">
    <property type="entry name" value="Rhs_assc_core"/>
</dbReference>
<gene>
    <name evidence="6" type="ORF">M1L60_36885</name>
</gene>
<dbReference type="InterPro" id="IPR056823">
    <property type="entry name" value="TEN-like_YD-shell"/>
</dbReference>
<dbReference type="PANTHER" id="PTHR32305">
    <property type="match status" value="1"/>
</dbReference>
<feature type="signal peptide" evidence="3">
    <location>
        <begin position="1"/>
        <end position="33"/>
    </location>
</feature>
<dbReference type="Gene3D" id="2.180.10.10">
    <property type="entry name" value="RHS repeat-associated core"/>
    <property type="match status" value="1"/>
</dbReference>
<dbReference type="Pfam" id="PF25023">
    <property type="entry name" value="TEN_YD-shell"/>
    <property type="match status" value="3"/>
</dbReference>
<evidence type="ECO:0000256" key="1">
    <source>
        <dbReference type="ARBA" id="ARBA00022737"/>
    </source>
</evidence>
<dbReference type="Pfam" id="PF05593">
    <property type="entry name" value="RHS_repeat"/>
    <property type="match status" value="1"/>
</dbReference>
<evidence type="ECO:0000313" key="7">
    <source>
        <dbReference type="Proteomes" id="UP001523369"/>
    </source>
</evidence>
<dbReference type="InterPro" id="IPR031325">
    <property type="entry name" value="RHS_repeat"/>
</dbReference>
<organism evidence="6 7">
    <name type="scientific">Paractinoplanes aksuensis</name>
    <dbReference type="NCBI Taxonomy" id="2939490"/>
    <lineage>
        <taxon>Bacteria</taxon>
        <taxon>Bacillati</taxon>
        <taxon>Actinomycetota</taxon>
        <taxon>Actinomycetes</taxon>
        <taxon>Micromonosporales</taxon>
        <taxon>Micromonosporaceae</taxon>
        <taxon>Paractinoplanes</taxon>
    </lineage>
</organism>
<dbReference type="Pfam" id="PF20148">
    <property type="entry name" value="DUF6531"/>
    <property type="match status" value="1"/>
</dbReference>
<feature type="region of interest" description="Disordered" evidence="2">
    <location>
        <begin position="372"/>
        <end position="421"/>
    </location>
</feature>
<evidence type="ECO:0000256" key="2">
    <source>
        <dbReference type="SAM" id="MobiDB-lite"/>
    </source>
</evidence>
<feature type="domain" description="DUF6531" evidence="4">
    <location>
        <begin position="127"/>
        <end position="193"/>
    </location>
</feature>
<accession>A0ABT1DZ56</accession>
<protein>
    <submittedName>
        <fullName evidence="6">Uncharacterized protein</fullName>
    </submittedName>
</protein>
<evidence type="ECO:0000313" key="6">
    <source>
        <dbReference type="EMBL" id="MCO8276168.1"/>
    </source>
</evidence>
<feature type="domain" description="Teneurin-like YD-shell" evidence="5">
    <location>
        <begin position="542"/>
        <end position="683"/>
    </location>
</feature>
<dbReference type="RefSeq" id="WP_253242204.1">
    <property type="nucleotide sequence ID" value="NZ_JAMYJR010000042.1"/>
</dbReference>
<sequence>MSHYRSWRRSSIAFGTSLAILATTLAGVTPAQAVTAEAPPVGVGSALTAEQAPRADVPGAVRTTPGIGGAPSGRSWRPAVTAAGSAAGVTARSGVRPVSGAGKPGIGMQEWYPVELRQLADRLQLLVNVANGNVMVRYFDLRISGIGFGTDVSHVYNNLSEGSGSFGRGWTMSTGKDVGLEISSDKIVLHGPTAFTSTFTKNSNGTYKAGSGINAELTKKSDGQYELEWDDSEEIWTFHSNGSLREMRNNNDIKIKLNYDAANADRLAAIYDPNGRVTTMSEYDAANRIVRMTDWTGGVHGPFTYDGSGNLTNFPDRLGHQIRFGYDSSGNLTSIVDPRGSTYTLEYDSSRRVKKISEPTGGEPAVTEFAYPASRRTTEKDPRGNTSTYEFDSEGRQTKATDPNGNEQDKEWTANSDVASTTNGLGKSITYGFDGANNPTSARLPTGARSVTGYTDATHPSFPTSMTDPQGNEVEHTYGPTGDLLSVESQEGEREKYDFDHNSRGQVTRTEDPEGFITTYQYDGAGRLTTEFPPGALQERGFTYDDRDRLVETRDGNDQKIHYRYDALDRLVEIQRVDGTTFTPIQYNNYDANGNLKSRYHADTGVEFVYNPRNQVTEARNTRGGFRYNVYYRYDLNNNLTDIEDDGGRVKYEYDKANRLTYQSGPKSGMWAQFEYDDADNRTLTRFAGDFRVKATYDDSDRQTSLVATRPDGTKPIERSYKWDDADGDTSLMQSEKREGGVTIAYEYDESNRLTKAGSHVYDMDKAANLEKAEGRTFTINSAGQVATSDGVTYTHDGNGNLTTGSNGELAATYSPTNQLLTLATKNAQTIGITYDTTDQTQRAVIRTGTREQVLTNTAIGVTGVATNGARSSFVRDSAGTLVGQVTEAGEVLFAVTDYQGSVLMLVDGQHAEAAKYTYKPYGTTEKTGRAAAGNPFRWNGHWQLDDAHGTYLVGHRQMDPKLARWTQTDPSNQELNRYTYGKANPLTNTDPTGLAAEAVGCGFSYVGGLLATGHLIFAVAAPPAAFALAAFELIIATGGVVTSCY</sequence>
<proteinExistence type="predicted"/>
<keyword evidence="3" id="KW-0732">Signal</keyword>
<dbReference type="NCBIfam" id="TIGR01643">
    <property type="entry name" value="YD_repeat_2x"/>
    <property type="match status" value="5"/>
</dbReference>
<dbReference type="PANTHER" id="PTHR32305:SF15">
    <property type="entry name" value="PROTEIN RHSA-RELATED"/>
    <property type="match status" value="1"/>
</dbReference>
<dbReference type="InterPro" id="IPR045351">
    <property type="entry name" value="DUF6531"/>
</dbReference>
<keyword evidence="7" id="KW-1185">Reference proteome</keyword>
<comment type="caution">
    <text evidence="6">The sequence shown here is derived from an EMBL/GenBank/DDBJ whole genome shotgun (WGS) entry which is preliminary data.</text>
</comment>
<feature type="chain" id="PRO_5047489908" evidence="3">
    <location>
        <begin position="34"/>
        <end position="1046"/>
    </location>
</feature>